<organism evidence="1 2">
    <name type="scientific">Corynebacterium tapiri</name>
    <dbReference type="NCBI Taxonomy" id="1448266"/>
    <lineage>
        <taxon>Bacteria</taxon>
        <taxon>Bacillati</taxon>
        <taxon>Actinomycetota</taxon>
        <taxon>Actinomycetes</taxon>
        <taxon>Mycobacteriales</taxon>
        <taxon>Corynebacteriaceae</taxon>
        <taxon>Corynebacterium</taxon>
    </lineage>
</organism>
<sequence>MAKGGEWRWRSGELSDSAGRSIAHVSADVLVLGSTRFLLERSTSSRKFRMRATSSSGAYGFIRQDGFTVKRLSAQCAERPYRLDRPSTFHRVREIRTAGAELVATVSSQFGGTVVVEPGPAFDDVPVADVAFLTWGCALIDAPPTPTRMGGRNS</sequence>
<dbReference type="EMBL" id="VDHJ01000010">
    <property type="protein sequence ID" value="TNL96581.1"/>
    <property type="molecule type" value="Genomic_DNA"/>
</dbReference>
<dbReference type="OrthoDB" id="4420480at2"/>
<evidence type="ECO:0000313" key="1">
    <source>
        <dbReference type="EMBL" id="TNL96581.1"/>
    </source>
</evidence>
<dbReference type="Proteomes" id="UP000312032">
    <property type="component" value="Unassembled WGS sequence"/>
</dbReference>
<name>A0A5C4U2G4_9CORY</name>
<evidence type="ECO:0000313" key="2">
    <source>
        <dbReference type="Proteomes" id="UP000312032"/>
    </source>
</evidence>
<comment type="caution">
    <text evidence="1">The sequence shown here is derived from an EMBL/GenBank/DDBJ whole genome shotgun (WGS) entry which is preliminary data.</text>
</comment>
<gene>
    <name evidence="1" type="ORF">FHE74_07740</name>
</gene>
<dbReference type="RefSeq" id="WP_139465935.1">
    <property type="nucleotide sequence ID" value="NZ_VDHJ01000010.1"/>
</dbReference>
<reference evidence="1 2" key="1">
    <citation type="submission" date="2019-06" db="EMBL/GenBank/DDBJ databases">
        <authorList>
            <person name="Li J."/>
        </authorList>
    </citation>
    <scope>NUCLEOTIDE SEQUENCE [LARGE SCALE GENOMIC DNA]</scope>
    <source>
        <strain evidence="1 2">LMG 28165</strain>
    </source>
</reference>
<protein>
    <submittedName>
        <fullName evidence="1">Uncharacterized protein</fullName>
    </submittedName>
</protein>
<accession>A0A5C4U2G4</accession>
<dbReference type="AlphaFoldDB" id="A0A5C4U2G4"/>
<proteinExistence type="predicted"/>
<keyword evidence="2" id="KW-1185">Reference proteome</keyword>